<organism evidence="1">
    <name type="scientific">Hokovirus HKV1</name>
    <dbReference type="NCBI Taxonomy" id="1977638"/>
    <lineage>
        <taxon>Viruses</taxon>
        <taxon>Varidnaviria</taxon>
        <taxon>Bamfordvirae</taxon>
        <taxon>Nucleocytoviricota</taxon>
        <taxon>Megaviricetes</taxon>
        <taxon>Imitervirales</taxon>
        <taxon>Mimiviridae</taxon>
        <taxon>Klosneuvirinae</taxon>
        <taxon>Hokovirus</taxon>
    </lineage>
</organism>
<protein>
    <submittedName>
        <fullName evidence="1">Uncharacterized protein</fullName>
    </submittedName>
</protein>
<reference evidence="1" key="1">
    <citation type="journal article" date="2017" name="Science">
        <title>Giant viruses with an expanded complement of translation system components.</title>
        <authorList>
            <person name="Schulz F."/>
            <person name="Yutin N."/>
            <person name="Ivanova N.N."/>
            <person name="Ortega D.R."/>
            <person name="Lee T.K."/>
            <person name="Vierheilig J."/>
            <person name="Daims H."/>
            <person name="Horn M."/>
            <person name="Wagner M."/>
            <person name="Jensen G.J."/>
            <person name="Kyrpides N.C."/>
            <person name="Koonin E.V."/>
            <person name="Woyke T."/>
        </authorList>
    </citation>
    <scope>NUCLEOTIDE SEQUENCE</scope>
    <source>
        <strain evidence="1">HKV1</strain>
    </source>
</reference>
<sequence>MVILNKIKADSKIKPKINLSSDYYIIKSESFRQNSIKNYVSKINNIIHNEIISLLNHKKIKFNNKNQIIKNYDVMLKKISKKYKRKISKKIRLVNLDDEVNNGKVVEKILILCYSIILPFDANEPKKTRALGFNLINNNNLVIIDNMNIITIG</sequence>
<gene>
    <name evidence="1" type="ORF">Hokovirus_1_142</name>
</gene>
<proteinExistence type="predicted"/>
<name>A0A1V0SEW7_9VIRU</name>
<accession>A0A1V0SEW7</accession>
<evidence type="ECO:0000313" key="1">
    <source>
        <dbReference type="EMBL" id="ARF10263.1"/>
    </source>
</evidence>
<dbReference type="EMBL" id="KY684103">
    <property type="protein sequence ID" value="ARF10263.1"/>
    <property type="molecule type" value="Genomic_DNA"/>
</dbReference>